<accession>A0A7V9Z639</accession>
<organism evidence="3 4">
    <name type="scientific">Thermaerobacillus caldiproteolyticus</name>
    <dbReference type="NCBI Taxonomy" id="247480"/>
    <lineage>
        <taxon>Bacteria</taxon>
        <taxon>Bacillati</taxon>
        <taxon>Bacillota</taxon>
        <taxon>Bacilli</taxon>
        <taxon>Bacillales</taxon>
        <taxon>Anoxybacillaceae</taxon>
        <taxon>Thermaerobacillus</taxon>
    </lineage>
</organism>
<evidence type="ECO:0000256" key="1">
    <source>
        <dbReference type="SAM" id="MobiDB-lite"/>
    </source>
</evidence>
<feature type="chain" id="PRO_5038381649" description="DUF1795 domain-containing protein" evidence="2">
    <location>
        <begin position="22"/>
        <end position="388"/>
    </location>
</feature>
<feature type="region of interest" description="Disordered" evidence="1">
    <location>
        <begin position="208"/>
        <end position="236"/>
    </location>
</feature>
<sequence length="388" mass="43893">MKMTWKALAAFLFSIALISGCGTKESSEKANSSVPVKEQKEKENHPLSTNEQNQEEKQTPSSEKQLSYTIDGKKYEETAFLKTSDNQGFSLYTLKGWELEAEEPNSDVLLKDDMVVRIRLIHPEGSEMDYAQLVEDQAKAISSSAVRQDTTHLSGMFQQSVWYKVHTEDTAVNVIGVNKPIPMMFTIQTPRNKEVLAPILAMLETITKTETSKSKEKTTNPDEPTSSPASSLPSTHTITYTVNGQETKATGTLYTSSNQPFHLYVLPNYKADAVEPHLDRIYIKGDEQYYMDIECLGDDIDWNQVEFETMEKMKAIDKQVTTSISSESHPLFAGMTVYHTHNEDHWTEAFLIKNNAHYPNMRITIHLPKEDSHLAEFLAMAKTISSQY</sequence>
<reference evidence="3 4" key="1">
    <citation type="submission" date="2020-07" db="EMBL/GenBank/DDBJ databases">
        <title>Genomic Encyclopedia of Type Strains, Phase IV (KMG-IV): sequencing the most valuable type-strain genomes for metagenomic binning, comparative biology and taxonomic classification.</title>
        <authorList>
            <person name="Goeker M."/>
        </authorList>
    </citation>
    <scope>NUCLEOTIDE SEQUENCE [LARGE SCALE GENOMIC DNA]</scope>
    <source>
        <strain evidence="3 4">DSM 15730</strain>
    </source>
</reference>
<feature type="signal peptide" evidence="2">
    <location>
        <begin position="1"/>
        <end position="21"/>
    </location>
</feature>
<keyword evidence="2" id="KW-0732">Signal</keyword>
<dbReference type="AlphaFoldDB" id="A0A7V9Z639"/>
<dbReference type="EMBL" id="JACDUT010000004">
    <property type="protein sequence ID" value="MBA2874699.1"/>
    <property type="molecule type" value="Genomic_DNA"/>
</dbReference>
<protein>
    <recommendedName>
        <fullName evidence="5">DUF1795 domain-containing protein</fullName>
    </recommendedName>
</protein>
<proteinExistence type="predicted"/>
<dbReference type="PROSITE" id="PS51257">
    <property type="entry name" value="PROKAR_LIPOPROTEIN"/>
    <property type="match status" value="1"/>
</dbReference>
<evidence type="ECO:0008006" key="5">
    <source>
        <dbReference type="Google" id="ProtNLM"/>
    </source>
</evidence>
<keyword evidence="4" id="KW-1185">Reference proteome</keyword>
<feature type="compositionally biased region" description="Basic and acidic residues" evidence="1">
    <location>
        <begin position="210"/>
        <end position="220"/>
    </location>
</feature>
<dbReference type="Proteomes" id="UP000523087">
    <property type="component" value="Unassembled WGS sequence"/>
</dbReference>
<evidence type="ECO:0000313" key="3">
    <source>
        <dbReference type="EMBL" id="MBA2874699.1"/>
    </source>
</evidence>
<name>A0A7V9Z639_9BACL</name>
<evidence type="ECO:0000256" key="2">
    <source>
        <dbReference type="SAM" id="SignalP"/>
    </source>
</evidence>
<gene>
    <name evidence="3" type="ORF">HNR31_001470</name>
</gene>
<comment type="caution">
    <text evidence="3">The sequence shown here is derived from an EMBL/GenBank/DDBJ whole genome shotgun (WGS) entry which is preliminary data.</text>
</comment>
<feature type="region of interest" description="Disordered" evidence="1">
    <location>
        <begin position="24"/>
        <end position="67"/>
    </location>
</feature>
<dbReference type="RefSeq" id="WP_258561029.1">
    <property type="nucleotide sequence ID" value="NZ_JACDUT010000004.1"/>
</dbReference>
<evidence type="ECO:0000313" key="4">
    <source>
        <dbReference type="Proteomes" id="UP000523087"/>
    </source>
</evidence>
<feature type="compositionally biased region" description="Low complexity" evidence="1">
    <location>
        <begin position="224"/>
        <end position="236"/>
    </location>
</feature>